<evidence type="ECO:0000313" key="2">
    <source>
        <dbReference type="Proteomes" id="UP000091967"/>
    </source>
</evidence>
<evidence type="ECO:0000313" key="1">
    <source>
        <dbReference type="EMBL" id="OBS29579.1"/>
    </source>
</evidence>
<protein>
    <submittedName>
        <fullName evidence="1">Uncharacterized protein</fullName>
    </submittedName>
</protein>
<comment type="caution">
    <text evidence="1">The sequence shown here is derived from an EMBL/GenBank/DDBJ whole genome shotgun (WGS) entry which is preliminary data.</text>
</comment>
<proteinExistence type="predicted"/>
<dbReference type="OMA" id="CMQGMLF"/>
<sequence length="219" mass="24216">MISQHGPLFTDDITLVDYSIKVAQEFLLVLIKLYNEQHCPGMLHTSQSMELLCPCRLASQFLKDPKNLFDVSLLQPTVTAEPLATSIALTITSIFVQLITIFELVLNHIAIRVERLTINPTESVPVLIVCGRLQQMPCVQGVVFCEGSVNLIGNIERVLGVGRMLDGKEVGLLSPRQIDVLRGEMDERCSVGAGHTVMAPATLRKLFGKVAGILRRIRR</sequence>
<keyword evidence="2" id="KW-1185">Reference proteome</keyword>
<accession>A0A1B8BA22</accession>
<reference evidence="1 2" key="1">
    <citation type="submission" date="2016-06" db="EMBL/GenBank/DDBJ databases">
        <title>Living apart together: crosstalk between the core and supernumerary genomes in a fungal plant pathogen.</title>
        <authorList>
            <person name="Vanheule A."/>
            <person name="Audenaert K."/>
            <person name="Warris S."/>
            <person name="Van De Geest H."/>
            <person name="Schijlen E."/>
            <person name="Hofte M."/>
            <person name="De Saeger S."/>
            <person name="Haesaert G."/>
            <person name="Waalwijk C."/>
            <person name="Van Der Lee T."/>
        </authorList>
    </citation>
    <scope>NUCLEOTIDE SEQUENCE [LARGE SCALE GENOMIC DNA]</scope>
    <source>
        <strain evidence="1 2">2516</strain>
    </source>
</reference>
<dbReference type="AlphaFoldDB" id="A0A1B8BA22"/>
<name>A0A1B8BA22_FUSPO</name>
<dbReference type="EMBL" id="LYXU01000001">
    <property type="protein sequence ID" value="OBS29579.1"/>
    <property type="molecule type" value="Genomic_DNA"/>
</dbReference>
<dbReference type="STRING" id="36050.A0A1B8BA22"/>
<organism evidence="1 2">
    <name type="scientific">Fusarium poae</name>
    <dbReference type="NCBI Taxonomy" id="36050"/>
    <lineage>
        <taxon>Eukaryota</taxon>
        <taxon>Fungi</taxon>
        <taxon>Dikarya</taxon>
        <taxon>Ascomycota</taxon>
        <taxon>Pezizomycotina</taxon>
        <taxon>Sordariomycetes</taxon>
        <taxon>Hypocreomycetidae</taxon>
        <taxon>Hypocreales</taxon>
        <taxon>Nectriaceae</taxon>
        <taxon>Fusarium</taxon>
    </lineage>
</organism>
<gene>
    <name evidence="1" type="ORF">FPOA_03516</name>
</gene>
<dbReference type="Proteomes" id="UP000091967">
    <property type="component" value="Unassembled WGS sequence"/>
</dbReference>